<accession>A0A521F9H0</accession>
<evidence type="ECO:0000313" key="2">
    <source>
        <dbReference type="Proteomes" id="UP000315636"/>
    </source>
</evidence>
<dbReference type="Proteomes" id="UP000315636">
    <property type="component" value="Unassembled WGS sequence"/>
</dbReference>
<protein>
    <submittedName>
        <fullName evidence="1">Uncharacterized protein</fullName>
    </submittedName>
</protein>
<dbReference type="OrthoDB" id="9996043at2"/>
<dbReference type="EMBL" id="FXTI01000015">
    <property type="protein sequence ID" value="SMO92767.1"/>
    <property type="molecule type" value="Genomic_DNA"/>
</dbReference>
<evidence type="ECO:0000313" key="1">
    <source>
        <dbReference type="EMBL" id="SMO92767.1"/>
    </source>
</evidence>
<proteinExistence type="predicted"/>
<organism evidence="1 2">
    <name type="scientific">Melghirimyces algeriensis</name>
    <dbReference type="NCBI Taxonomy" id="910412"/>
    <lineage>
        <taxon>Bacteria</taxon>
        <taxon>Bacillati</taxon>
        <taxon>Bacillota</taxon>
        <taxon>Bacilli</taxon>
        <taxon>Bacillales</taxon>
        <taxon>Thermoactinomycetaceae</taxon>
        <taxon>Melghirimyces</taxon>
    </lineage>
</organism>
<keyword evidence="2" id="KW-1185">Reference proteome</keyword>
<name>A0A521F9H0_9BACL</name>
<dbReference type="AlphaFoldDB" id="A0A521F9H0"/>
<dbReference type="RefSeq" id="WP_142506682.1">
    <property type="nucleotide sequence ID" value="NZ_FXTI01000015.1"/>
</dbReference>
<gene>
    <name evidence="1" type="ORF">SAMN06264849_1152</name>
</gene>
<reference evidence="1 2" key="1">
    <citation type="submission" date="2017-05" db="EMBL/GenBank/DDBJ databases">
        <authorList>
            <person name="Varghese N."/>
            <person name="Submissions S."/>
        </authorList>
    </citation>
    <scope>NUCLEOTIDE SEQUENCE [LARGE SCALE GENOMIC DNA]</scope>
    <source>
        <strain evidence="1 2">DSM 45474</strain>
    </source>
</reference>
<sequence length="67" mass="8004">MNMRALNNKYILAAREEGMSWRNMDAFDYDGDIFKSIEVLRDKGYKIFYLSKVQYAIDTILKNEEEK</sequence>